<dbReference type="InterPro" id="IPR004268">
    <property type="entry name" value="MurJ"/>
</dbReference>
<keyword evidence="5" id="KW-0573">Peptidoglycan synthesis</keyword>
<feature type="transmembrane region" description="Helical" evidence="8">
    <location>
        <begin position="172"/>
        <end position="198"/>
    </location>
</feature>
<evidence type="ECO:0000256" key="4">
    <source>
        <dbReference type="ARBA" id="ARBA00022960"/>
    </source>
</evidence>
<dbReference type="EMBL" id="CP020809">
    <property type="protein sequence ID" value="ART72457.1"/>
    <property type="molecule type" value="Genomic_DNA"/>
</dbReference>
<evidence type="ECO:0000256" key="1">
    <source>
        <dbReference type="ARBA" id="ARBA00004651"/>
    </source>
</evidence>
<feature type="transmembrane region" description="Helical" evidence="8">
    <location>
        <begin position="37"/>
        <end position="56"/>
    </location>
</feature>
<dbReference type="InterPro" id="IPR051050">
    <property type="entry name" value="Lipid_II_flippase_MurJ/MviN"/>
</dbReference>
<feature type="transmembrane region" description="Helical" evidence="8">
    <location>
        <begin position="410"/>
        <end position="430"/>
    </location>
</feature>
<dbReference type="PRINTS" id="PR01806">
    <property type="entry name" value="VIRFACTRMVIN"/>
</dbReference>
<keyword evidence="7 8" id="KW-0472">Membrane</keyword>
<feature type="transmembrane region" description="Helical" evidence="8">
    <location>
        <begin position="141"/>
        <end position="165"/>
    </location>
</feature>
<keyword evidence="10" id="KW-1185">Reference proteome</keyword>
<evidence type="ECO:0000256" key="2">
    <source>
        <dbReference type="ARBA" id="ARBA00022475"/>
    </source>
</evidence>
<keyword evidence="6 8" id="KW-1133">Transmembrane helix</keyword>
<evidence type="ECO:0000256" key="6">
    <source>
        <dbReference type="ARBA" id="ARBA00022989"/>
    </source>
</evidence>
<evidence type="ECO:0000256" key="7">
    <source>
        <dbReference type="ARBA" id="ARBA00023136"/>
    </source>
</evidence>
<dbReference type="AlphaFoldDB" id="A0A1Y0CBN1"/>
<dbReference type="GO" id="GO:0034204">
    <property type="term" value="P:lipid translocation"/>
    <property type="evidence" value="ECO:0007669"/>
    <property type="project" value="TreeGrafter"/>
</dbReference>
<sequence>MYRSTAGEAVVPASTARSSATVAGWTLVSRVTGVGRVIVIGAVLGPTFLANTFVATNTIPNLAYLAIAGSVLSSVAVPAVVRIVTTAGIHGAAAVLGRLAGMLLAATGGVALLLVMAAPLIARLLTFGIADGPTRDRAAHLTVVMLVFVAPQVLFYMIATLGAAAQQARGSFALAAAAPAVENLGVMATVGAAGVLYATGIEMDDAPLGLSILLCVGSTASVGIHMALQLWGAARVGLPIRPCLRRWADPATADIARRIRQLVVVAACPYLTYFGLLALAGSVPGGVLILQIAYTVYTVPVALGARAVSTAVLPGLSEAADREDRKMFNKKVTEGIAYAFAASLAPLIFLAAFAVPIADILANGRLRVGALIESLAGCLVVLAVAQVAAGLREIGLQGLFARLDVRGPRVVALLELCATVIVGLFALNELSGTTRLLGLVAAVLARDAVGALSVIVLLHRVVRPAPIVDWKWLGGAVLSSMVMLPLVAGGRLVLEMLHVNRIGLVLIVGGSSTVALALFAFTLHAYVTRRRGVPA</sequence>
<dbReference type="Pfam" id="PF03023">
    <property type="entry name" value="MurJ"/>
    <property type="match status" value="1"/>
</dbReference>
<dbReference type="OrthoDB" id="4350032at2"/>
<feature type="transmembrane region" description="Helical" evidence="8">
    <location>
        <begin position="436"/>
        <end position="458"/>
    </location>
</feature>
<dbReference type="GO" id="GO:0008360">
    <property type="term" value="P:regulation of cell shape"/>
    <property type="evidence" value="ECO:0007669"/>
    <property type="project" value="UniProtKB-KW"/>
</dbReference>
<feature type="transmembrane region" description="Helical" evidence="8">
    <location>
        <begin position="370"/>
        <end position="389"/>
    </location>
</feature>
<dbReference type="GO" id="GO:0009252">
    <property type="term" value="P:peptidoglycan biosynthetic process"/>
    <property type="evidence" value="ECO:0007669"/>
    <property type="project" value="UniProtKB-KW"/>
</dbReference>
<feature type="transmembrane region" description="Helical" evidence="8">
    <location>
        <begin position="470"/>
        <end position="490"/>
    </location>
</feature>
<dbReference type="PANTHER" id="PTHR47019:SF1">
    <property type="entry name" value="LIPID II FLIPPASE MURJ"/>
    <property type="match status" value="1"/>
</dbReference>
<evidence type="ECO:0000256" key="3">
    <source>
        <dbReference type="ARBA" id="ARBA00022692"/>
    </source>
</evidence>
<feature type="transmembrane region" description="Helical" evidence="8">
    <location>
        <begin position="502"/>
        <end position="527"/>
    </location>
</feature>
<dbReference type="GO" id="GO:0015648">
    <property type="term" value="F:lipid-linked peptidoglycan transporter activity"/>
    <property type="evidence" value="ECO:0007669"/>
    <property type="project" value="TreeGrafter"/>
</dbReference>
<gene>
    <name evidence="9" type="ORF">BTO20_31340</name>
</gene>
<feature type="transmembrane region" description="Helical" evidence="8">
    <location>
        <begin position="262"/>
        <end position="280"/>
    </location>
</feature>
<dbReference type="PANTHER" id="PTHR47019">
    <property type="entry name" value="LIPID II FLIPPASE MURJ"/>
    <property type="match status" value="1"/>
</dbReference>
<dbReference type="Proteomes" id="UP000195331">
    <property type="component" value="Chromosome"/>
</dbReference>
<organism evidence="9 10">
    <name type="scientific">Mycobacterium dioxanotrophicus</name>
    <dbReference type="NCBI Taxonomy" id="482462"/>
    <lineage>
        <taxon>Bacteria</taxon>
        <taxon>Bacillati</taxon>
        <taxon>Actinomycetota</taxon>
        <taxon>Actinomycetes</taxon>
        <taxon>Mycobacteriales</taxon>
        <taxon>Mycobacteriaceae</taxon>
        <taxon>Mycobacterium</taxon>
    </lineage>
</organism>
<feature type="transmembrane region" description="Helical" evidence="8">
    <location>
        <begin position="336"/>
        <end position="358"/>
    </location>
</feature>
<comment type="subcellular location">
    <subcellularLocation>
        <location evidence="1">Cell membrane</location>
        <topology evidence="1">Multi-pass membrane protein</topology>
    </subcellularLocation>
</comment>
<dbReference type="GO" id="GO:0005886">
    <property type="term" value="C:plasma membrane"/>
    <property type="evidence" value="ECO:0007669"/>
    <property type="project" value="UniProtKB-SubCell"/>
</dbReference>
<dbReference type="KEGG" id="mdx:BTO20_31340"/>
<keyword evidence="4" id="KW-0133">Cell shape</keyword>
<keyword evidence="3 8" id="KW-0812">Transmembrane</keyword>
<evidence type="ECO:0008006" key="11">
    <source>
        <dbReference type="Google" id="ProtNLM"/>
    </source>
</evidence>
<keyword evidence="2" id="KW-1003">Cell membrane</keyword>
<protein>
    <recommendedName>
        <fullName evidence="11">Virulence factor MviN</fullName>
    </recommendedName>
</protein>
<evidence type="ECO:0000313" key="9">
    <source>
        <dbReference type="EMBL" id="ART72457.1"/>
    </source>
</evidence>
<name>A0A1Y0CBN1_9MYCO</name>
<feature type="transmembrane region" description="Helical" evidence="8">
    <location>
        <begin position="62"/>
        <end position="84"/>
    </location>
</feature>
<evidence type="ECO:0000256" key="5">
    <source>
        <dbReference type="ARBA" id="ARBA00022984"/>
    </source>
</evidence>
<reference evidence="9 10" key="1">
    <citation type="submission" date="2017-04" db="EMBL/GenBank/DDBJ databases">
        <title>Whole Genome Sequence of 1,4-Dioxane Degrading Bacterium Mycobacterium dioxanotrophicus PH-06.</title>
        <authorList>
            <person name="He Y."/>
        </authorList>
    </citation>
    <scope>NUCLEOTIDE SEQUENCE [LARGE SCALE GENOMIC DNA]</scope>
    <source>
        <strain evidence="9 10">PH-06</strain>
    </source>
</reference>
<feature type="transmembrane region" description="Helical" evidence="8">
    <location>
        <begin position="292"/>
        <end position="316"/>
    </location>
</feature>
<evidence type="ECO:0000313" key="10">
    <source>
        <dbReference type="Proteomes" id="UP000195331"/>
    </source>
</evidence>
<evidence type="ECO:0000256" key="8">
    <source>
        <dbReference type="SAM" id="Phobius"/>
    </source>
</evidence>
<feature type="transmembrane region" description="Helical" evidence="8">
    <location>
        <begin position="96"/>
        <end position="121"/>
    </location>
</feature>
<proteinExistence type="predicted"/>
<accession>A0A1Y0CBN1</accession>
<dbReference type="RefSeq" id="WP_087079763.1">
    <property type="nucleotide sequence ID" value="NZ_CP020809.1"/>
</dbReference>